<feature type="non-terminal residue" evidence="1">
    <location>
        <position position="177"/>
    </location>
</feature>
<dbReference type="EMBL" id="DF142919">
    <property type="protein sequence ID" value="GAA48936.1"/>
    <property type="molecule type" value="Genomic_DNA"/>
</dbReference>
<proteinExistence type="predicted"/>
<reference key="2">
    <citation type="submission" date="2011-10" db="EMBL/GenBank/DDBJ databases">
        <title>The genome and transcriptome sequence of Clonorchis sinensis provide insights into the carcinogenic liver fluke.</title>
        <authorList>
            <person name="Wang X."/>
            <person name="Huang Y."/>
            <person name="Chen W."/>
            <person name="Liu H."/>
            <person name="Guo L."/>
            <person name="Chen Y."/>
            <person name="Luo F."/>
            <person name="Zhou W."/>
            <person name="Sun J."/>
            <person name="Mao Q."/>
            <person name="Liang P."/>
            <person name="Zhou C."/>
            <person name="Tian Y."/>
            <person name="Men J."/>
            <person name="Lv X."/>
            <person name="Huang L."/>
            <person name="Zhou J."/>
            <person name="Hu Y."/>
            <person name="Li R."/>
            <person name="Zhang F."/>
            <person name="Lei H."/>
            <person name="Li X."/>
            <person name="Hu X."/>
            <person name="Liang C."/>
            <person name="Xu J."/>
            <person name="Wu Z."/>
            <person name="Yu X."/>
        </authorList>
    </citation>
    <scope>NUCLEOTIDE SEQUENCE</scope>
    <source>
        <strain>Henan</strain>
    </source>
</reference>
<dbReference type="InterPro" id="IPR012337">
    <property type="entry name" value="RNaseH-like_sf"/>
</dbReference>
<accession>G7Y7K1</accession>
<organism evidence="1 2">
    <name type="scientific">Clonorchis sinensis</name>
    <name type="common">Chinese liver fluke</name>
    <dbReference type="NCBI Taxonomy" id="79923"/>
    <lineage>
        <taxon>Eukaryota</taxon>
        <taxon>Metazoa</taxon>
        <taxon>Spiralia</taxon>
        <taxon>Lophotrochozoa</taxon>
        <taxon>Platyhelminthes</taxon>
        <taxon>Trematoda</taxon>
        <taxon>Digenea</taxon>
        <taxon>Opisthorchiida</taxon>
        <taxon>Opisthorchiata</taxon>
        <taxon>Opisthorchiidae</taxon>
        <taxon>Clonorchis</taxon>
    </lineage>
</organism>
<evidence type="ECO:0000313" key="1">
    <source>
        <dbReference type="EMBL" id="GAA48936.1"/>
    </source>
</evidence>
<dbReference type="Gene3D" id="3.30.420.10">
    <property type="entry name" value="Ribonuclease H-like superfamily/Ribonuclease H"/>
    <property type="match status" value="1"/>
</dbReference>
<reference evidence="1" key="1">
    <citation type="journal article" date="2011" name="Genome Biol.">
        <title>The draft genome of the carcinogenic human liver fluke Clonorchis sinensis.</title>
        <authorList>
            <person name="Wang X."/>
            <person name="Chen W."/>
            <person name="Huang Y."/>
            <person name="Sun J."/>
            <person name="Men J."/>
            <person name="Liu H."/>
            <person name="Luo F."/>
            <person name="Guo L."/>
            <person name="Lv X."/>
            <person name="Deng C."/>
            <person name="Zhou C."/>
            <person name="Fan Y."/>
            <person name="Li X."/>
            <person name="Huang L."/>
            <person name="Hu Y."/>
            <person name="Liang C."/>
            <person name="Hu X."/>
            <person name="Xu J."/>
            <person name="Yu X."/>
        </authorList>
    </citation>
    <scope>NUCLEOTIDE SEQUENCE [LARGE SCALE GENOMIC DNA]</scope>
    <source>
        <strain evidence="1">Henan</strain>
    </source>
</reference>
<feature type="non-terminal residue" evidence="1">
    <location>
        <position position="1"/>
    </location>
</feature>
<dbReference type="GO" id="GO:0003676">
    <property type="term" value="F:nucleic acid binding"/>
    <property type="evidence" value="ECO:0007669"/>
    <property type="project" value="InterPro"/>
</dbReference>
<evidence type="ECO:0008006" key="3">
    <source>
        <dbReference type="Google" id="ProtNLM"/>
    </source>
</evidence>
<evidence type="ECO:0000313" key="2">
    <source>
        <dbReference type="Proteomes" id="UP000008909"/>
    </source>
</evidence>
<protein>
    <recommendedName>
        <fullName evidence="3">Integrase catalytic domain-containing protein</fullName>
    </recommendedName>
</protein>
<dbReference type="SUPFAM" id="SSF53098">
    <property type="entry name" value="Ribonuclease H-like"/>
    <property type="match status" value="1"/>
</dbReference>
<sequence length="177" mass="19797">TSIELKQFLFDKGAASSHTAAYNPQCSGQVERLYGTLWKTICLALKSCGLPVTHWEVVLLNALHCIRSLLYTSINCTTHELFRSFTLRSANGVSLPTWLYVPGSILLKRNDRVSKYDPLVEKAELVSCNPQYAHIVRPDGKHETVSLRRLAPKGNDMISDTELEPIHIAEQGEPHPT</sequence>
<keyword evidence="2" id="KW-1185">Reference proteome</keyword>
<dbReference type="Proteomes" id="UP000008909">
    <property type="component" value="Unassembled WGS sequence"/>
</dbReference>
<dbReference type="AlphaFoldDB" id="G7Y7K1"/>
<dbReference type="InterPro" id="IPR036397">
    <property type="entry name" value="RNaseH_sf"/>
</dbReference>
<name>G7Y7K1_CLOSI</name>
<gene>
    <name evidence="1" type="ORF">CLF_102238</name>
</gene>